<keyword evidence="3" id="KW-1185">Reference proteome</keyword>
<evidence type="ECO:0000313" key="3">
    <source>
        <dbReference type="Proteomes" id="UP000008461"/>
    </source>
</evidence>
<feature type="chain" id="PRO_5003310708" evidence="1">
    <location>
        <begin position="26"/>
        <end position="259"/>
    </location>
</feature>
<dbReference type="EMBL" id="CP002691">
    <property type="protein sequence ID" value="AEE48772.1"/>
    <property type="molecule type" value="Genomic_DNA"/>
</dbReference>
<evidence type="ECO:0000256" key="1">
    <source>
        <dbReference type="SAM" id="SignalP"/>
    </source>
</evidence>
<dbReference type="KEGG" id="hhy:Halhy_0868"/>
<dbReference type="eggNOG" id="ENOG502ZC23">
    <property type="taxonomic scope" value="Bacteria"/>
</dbReference>
<proteinExistence type="predicted"/>
<sequence>MRHPFIFRRFSPLVLTLLMATFFWSCEEEELVFFTNDAAVFLVIDEESIDNGNEPNNFSERDVNDQLAAVGVRQSLRYFQNNVGEQIDLYTGEVGDEGWHALKTIPNSWISAGPSGNGLLNFLAPGPGLGGGEDDREVLLDKIPNVTPLRATGLAMLKGKTVVALVYDGDISINYSPLNGNLMGANLGLVAFDVLEVTERKDGSSSSLPRVSIRIRSVTDVSALPLALFSNAPVPKSSSEPFDIVPSNTPPLISLTPAN</sequence>
<protein>
    <submittedName>
        <fullName evidence="2">Uncharacterized protein</fullName>
    </submittedName>
</protein>
<accession>F4L551</accession>
<gene>
    <name evidence="2" type="ordered locus">Halhy_0868</name>
</gene>
<dbReference type="AlphaFoldDB" id="F4L551"/>
<dbReference type="HOGENOM" id="CLU_1044534_0_0_10"/>
<name>F4L551_HALH1</name>
<feature type="signal peptide" evidence="1">
    <location>
        <begin position="1"/>
        <end position="25"/>
    </location>
</feature>
<dbReference type="Proteomes" id="UP000008461">
    <property type="component" value="Chromosome"/>
</dbReference>
<keyword evidence="1" id="KW-0732">Signal</keyword>
<reference evidence="2 3" key="1">
    <citation type="journal article" date="2011" name="Stand. Genomic Sci.">
        <title>Complete genome sequence of Haliscomenobacter hydrossis type strain (O).</title>
        <authorList>
            <consortium name="US DOE Joint Genome Institute (JGI-PGF)"/>
            <person name="Daligault H."/>
            <person name="Lapidus A."/>
            <person name="Zeytun A."/>
            <person name="Nolan M."/>
            <person name="Lucas S."/>
            <person name="Del Rio T.G."/>
            <person name="Tice H."/>
            <person name="Cheng J.F."/>
            <person name="Tapia R."/>
            <person name="Han C."/>
            <person name="Goodwin L."/>
            <person name="Pitluck S."/>
            <person name="Liolios K."/>
            <person name="Pagani I."/>
            <person name="Ivanova N."/>
            <person name="Huntemann M."/>
            <person name="Mavromatis K."/>
            <person name="Mikhailova N."/>
            <person name="Pati A."/>
            <person name="Chen A."/>
            <person name="Palaniappan K."/>
            <person name="Land M."/>
            <person name="Hauser L."/>
            <person name="Brambilla E.M."/>
            <person name="Rohde M."/>
            <person name="Verbarg S."/>
            <person name="Goker M."/>
            <person name="Bristow J."/>
            <person name="Eisen J.A."/>
            <person name="Markowitz V."/>
            <person name="Hugenholtz P."/>
            <person name="Kyrpides N.C."/>
            <person name="Klenk H.P."/>
            <person name="Woyke T."/>
        </authorList>
    </citation>
    <scope>NUCLEOTIDE SEQUENCE [LARGE SCALE GENOMIC DNA]</scope>
    <source>
        <strain evidence="3">ATCC 27775 / DSM 1100 / LMG 10767 / O</strain>
    </source>
</reference>
<evidence type="ECO:0000313" key="2">
    <source>
        <dbReference type="EMBL" id="AEE48772.1"/>
    </source>
</evidence>
<reference key="2">
    <citation type="submission" date="2011-04" db="EMBL/GenBank/DDBJ databases">
        <title>Complete sequence of chromosome of Haliscomenobacter hydrossis DSM 1100.</title>
        <authorList>
            <consortium name="US DOE Joint Genome Institute (JGI-PGF)"/>
            <person name="Lucas S."/>
            <person name="Han J."/>
            <person name="Lapidus A."/>
            <person name="Bruce D."/>
            <person name="Goodwin L."/>
            <person name="Pitluck S."/>
            <person name="Peters L."/>
            <person name="Kyrpides N."/>
            <person name="Mavromatis K."/>
            <person name="Ivanova N."/>
            <person name="Ovchinnikova G."/>
            <person name="Pagani I."/>
            <person name="Daligault H."/>
            <person name="Detter J.C."/>
            <person name="Han C."/>
            <person name="Land M."/>
            <person name="Hauser L."/>
            <person name="Markowitz V."/>
            <person name="Cheng J.-F."/>
            <person name="Hugenholtz P."/>
            <person name="Woyke T."/>
            <person name="Wu D."/>
            <person name="Verbarg S."/>
            <person name="Frueling A."/>
            <person name="Brambilla E."/>
            <person name="Klenk H.-P."/>
            <person name="Eisen J.A."/>
        </authorList>
    </citation>
    <scope>NUCLEOTIDE SEQUENCE</scope>
    <source>
        <strain>DSM 1100</strain>
    </source>
</reference>
<organism evidence="2 3">
    <name type="scientific">Haliscomenobacter hydrossis (strain ATCC 27775 / DSM 1100 / LMG 10767 / O)</name>
    <dbReference type="NCBI Taxonomy" id="760192"/>
    <lineage>
        <taxon>Bacteria</taxon>
        <taxon>Pseudomonadati</taxon>
        <taxon>Bacteroidota</taxon>
        <taxon>Saprospiria</taxon>
        <taxon>Saprospirales</taxon>
        <taxon>Haliscomenobacteraceae</taxon>
        <taxon>Haliscomenobacter</taxon>
    </lineage>
</organism>